<dbReference type="InterPro" id="IPR050327">
    <property type="entry name" value="Proton-linked_MCT"/>
</dbReference>
<dbReference type="PANTHER" id="PTHR11360">
    <property type="entry name" value="MONOCARBOXYLATE TRANSPORTER"/>
    <property type="match status" value="1"/>
</dbReference>
<feature type="transmembrane region" description="Helical" evidence="3">
    <location>
        <begin position="80"/>
        <end position="98"/>
    </location>
</feature>
<feature type="transmembrane region" description="Helical" evidence="3">
    <location>
        <begin position="181"/>
        <end position="202"/>
    </location>
</feature>
<evidence type="ECO:0000256" key="1">
    <source>
        <dbReference type="ARBA" id="ARBA00004141"/>
    </source>
</evidence>
<feature type="transmembrane region" description="Helical" evidence="3">
    <location>
        <begin position="452"/>
        <end position="472"/>
    </location>
</feature>
<organism evidence="4 5">
    <name type="scientific">Polychaeton citri CBS 116435</name>
    <dbReference type="NCBI Taxonomy" id="1314669"/>
    <lineage>
        <taxon>Eukaryota</taxon>
        <taxon>Fungi</taxon>
        <taxon>Dikarya</taxon>
        <taxon>Ascomycota</taxon>
        <taxon>Pezizomycotina</taxon>
        <taxon>Dothideomycetes</taxon>
        <taxon>Dothideomycetidae</taxon>
        <taxon>Capnodiales</taxon>
        <taxon>Capnodiaceae</taxon>
        <taxon>Polychaeton</taxon>
    </lineage>
</organism>
<reference evidence="4" key="1">
    <citation type="journal article" date="2020" name="Stud. Mycol.">
        <title>101 Dothideomycetes genomes: a test case for predicting lifestyles and emergence of pathogens.</title>
        <authorList>
            <person name="Haridas S."/>
            <person name="Albert R."/>
            <person name="Binder M."/>
            <person name="Bloem J."/>
            <person name="Labutti K."/>
            <person name="Salamov A."/>
            <person name="Andreopoulos B."/>
            <person name="Baker S."/>
            <person name="Barry K."/>
            <person name="Bills G."/>
            <person name="Bluhm B."/>
            <person name="Cannon C."/>
            <person name="Castanera R."/>
            <person name="Culley D."/>
            <person name="Daum C."/>
            <person name="Ezra D."/>
            <person name="Gonzalez J."/>
            <person name="Henrissat B."/>
            <person name="Kuo A."/>
            <person name="Liang C."/>
            <person name="Lipzen A."/>
            <person name="Lutzoni F."/>
            <person name="Magnuson J."/>
            <person name="Mondo S."/>
            <person name="Nolan M."/>
            <person name="Ohm R."/>
            <person name="Pangilinan J."/>
            <person name="Park H.-J."/>
            <person name="Ramirez L."/>
            <person name="Alfaro M."/>
            <person name="Sun H."/>
            <person name="Tritt A."/>
            <person name="Yoshinaga Y."/>
            <person name="Zwiers L.-H."/>
            <person name="Turgeon B."/>
            <person name="Goodwin S."/>
            <person name="Spatafora J."/>
            <person name="Crous P."/>
            <person name="Grigoriev I."/>
        </authorList>
    </citation>
    <scope>NUCLEOTIDE SEQUENCE</scope>
    <source>
        <strain evidence="4">CBS 116435</strain>
    </source>
</reference>
<dbReference type="Pfam" id="PF07690">
    <property type="entry name" value="MFS_1"/>
    <property type="match status" value="1"/>
</dbReference>
<feature type="transmembrane region" description="Helical" evidence="3">
    <location>
        <begin position="316"/>
        <end position="335"/>
    </location>
</feature>
<evidence type="ECO:0000256" key="2">
    <source>
        <dbReference type="ARBA" id="ARBA00006727"/>
    </source>
</evidence>
<dbReference type="Proteomes" id="UP000799441">
    <property type="component" value="Unassembled WGS sequence"/>
</dbReference>
<dbReference type="InterPro" id="IPR036259">
    <property type="entry name" value="MFS_trans_sf"/>
</dbReference>
<dbReference type="OrthoDB" id="6499973at2759"/>
<proteinExistence type="inferred from homology"/>
<feature type="transmembrane region" description="Helical" evidence="3">
    <location>
        <begin position="209"/>
        <end position="228"/>
    </location>
</feature>
<dbReference type="AlphaFoldDB" id="A0A9P4Q7C1"/>
<dbReference type="InterPro" id="IPR011701">
    <property type="entry name" value="MFS"/>
</dbReference>
<feature type="transmembrane region" description="Helical" evidence="3">
    <location>
        <begin position="151"/>
        <end position="175"/>
    </location>
</feature>
<accession>A0A9P4Q7C1</accession>
<comment type="subcellular location">
    <subcellularLocation>
        <location evidence="1">Membrane</location>
        <topology evidence="1">Multi-pass membrane protein</topology>
    </subcellularLocation>
</comment>
<keyword evidence="3" id="KW-1133">Transmembrane helix</keyword>
<evidence type="ECO:0000313" key="5">
    <source>
        <dbReference type="Proteomes" id="UP000799441"/>
    </source>
</evidence>
<keyword evidence="3" id="KW-0812">Transmembrane</keyword>
<comment type="similarity">
    <text evidence="2">Belongs to the major facilitator superfamily. Monocarboxylate porter (TC 2.A.1.13) family.</text>
</comment>
<comment type="caution">
    <text evidence="4">The sequence shown here is derived from an EMBL/GenBank/DDBJ whole genome shotgun (WGS) entry which is preliminary data.</text>
</comment>
<sequence length="485" mass="52567">MSGRYSFTPGELTRPYPEYRVLHLAQKDNFAASLPRYGVAANTGNPLTQQRTASEVFRQLYPRYTTPHPTALEPLNSRTAWLHALTGFFVIFNCWGLPNSWGVLQDYYEHYHLPHEPASTIAWIGSTQLALVFGLGVPVGRLVDSGYFRPLFHCGSVLSVLAIFMSSFCMEWWSLWLTQGLLVGLGMGMVFCSGIVALMTWFDETRIAGAMGLGAAGSCVGVIVYVLILRHFLASSGFATTMRIIGGVAAVTIMPANLVYRKAPEASIARSTTLRSPLSPAYLLVALGLFFAFLGVYFGFVYLVNYSVTVLHLSDTAATNLLIFMLAANLPGRFVPALISDRCIGPLNTIIPATVLSSLSIWIWTASSSRGSSSKSSLTIVACFYGFVSAGIQVLYAPVVYSFCIETNTERDRSFSKTGGIFTLVGIACLVGTPIGGALISYRLDKGMDHPYLGAQCFAGTSLLLGGILLFFSRVAKAGWGRCKA</sequence>
<dbReference type="SUPFAM" id="SSF103473">
    <property type="entry name" value="MFS general substrate transporter"/>
    <property type="match status" value="1"/>
</dbReference>
<dbReference type="GO" id="GO:0022857">
    <property type="term" value="F:transmembrane transporter activity"/>
    <property type="evidence" value="ECO:0007669"/>
    <property type="project" value="InterPro"/>
</dbReference>
<dbReference type="GO" id="GO:0016020">
    <property type="term" value="C:membrane"/>
    <property type="evidence" value="ECO:0007669"/>
    <property type="project" value="UniProtKB-SubCell"/>
</dbReference>
<feature type="transmembrane region" description="Helical" evidence="3">
    <location>
        <begin position="118"/>
        <end position="139"/>
    </location>
</feature>
<keyword evidence="5" id="KW-1185">Reference proteome</keyword>
<evidence type="ECO:0000313" key="4">
    <source>
        <dbReference type="EMBL" id="KAF2719696.1"/>
    </source>
</evidence>
<feature type="transmembrane region" description="Helical" evidence="3">
    <location>
        <begin position="377"/>
        <end position="401"/>
    </location>
</feature>
<protein>
    <submittedName>
        <fullName evidence="4">MFS general substrate transporter</fullName>
    </submittedName>
</protein>
<gene>
    <name evidence="4" type="ORF">K431DRAFT_272219</name>
</gene>
<dbReference type="EMBL" id="MU003808">
    <property type="protein sequence ID" value="KAF2719696.1"/>
    <property type="molecule type" value="Genomic_DNA"/>
</dbReference>
<keyword evidence="3" id="KW-0472">Membrane</keyword>
<dbReference type="Gene3D" id="1.20.1250.20">
    <property type="entry name" value="MFS general substrate transporter like domains"/>
    <property type="match status" value="2"/>
</dbReference>
<feature type="transmembrane region" description="Helical" evidence="3">
    <location>
        <begin position="347"/>
        <end position="365"/>
    </location>
</feature>
<name>A0A9P4Q7C1_9PEZI</name>
<dbReference type="PANTHER" id="PTHR11360:SF130">
    <property type="entry name" value="MAJOR FACILITATOR SUPERFAMILY (MFS) PROFILE DOMAIN-CONTAINING PROTEIN-RELATED"/>
    <property type="match status" value="1"/>
</dbReference>
<evidence type="ECO:0000256" key="3">
    <source>
        <dbReference type="SAM" id="Phobius"/>
    </source>
</evidence>
<feature type="transmembrane region" description="Helical" evidence="3">
    <location>
        <begin position="421"/>
        <end position="440"/>
    </location>
</feature>
<feature type="transmembrane region" description="Helical" evidence="3">
    <location>
        <begin position="281"/>
        <end position="304"/>
    </location>
</feature>
<feature type="transmembrane region" description="Helical" evidence="3">
    <location>
        <begin position="240"/>
        <end position="260"/>
    </location>
</feature>